<dbReference type="AlphaFoldDB" id="A0A1T4X7R3"/>
<evidence type="ECO:0000313" key="1">
    <source>
        <dbReference type="EMBL" id="SKA85632.1"/>
    </source>
</evidence>
<dbReference type="RefSeq" id="WP_078717466.1">
    <property type="nucleotide sequence ID" value="NZ_FUYC01000008.1"/>
</dbReference>
<sequence>MPHIAFRTGKHSPRTAASFRAFGKTVRCVRILFCLFSTLVVAGCANHAAVPDSERDLASLRRQYDTQRTMEYPGVSTDQAIAAATRVFTLAHAGYHILAGRGGVIAWRERAGMDTMFHREHADFWYIDVRASGDGSVLRLRRTAEPDPATSLHAEDHGPGSGRLVAEATINPQETLLAELTESAAPAAIFFKRMDWLLGRNQYWLYCRAAEEYVKMEKLQGDLDSLCLGAGDKRP</sequence>
<keyword evidence="2" id="KW-1185">Reference proteome</keyword>
<organism evidence="1 2">
    <name type="scientific">Paucidesulfovibrio gracilis DSM 16080</name>
    <dbReference type="NCBI Taxonomy" id="1121449"/>
    <lineage>
        <taxon>Bacteria</taxon>
        <taxon>Pseudomonadati</taxon>
        <taxon>Thermodesulfobacteriota</taxon>
        <taxon>Desulfovibrionia</taxon>
        <taxon>Desulfovibrionales</taxon>
        <taxon>Desulfovibrionaceae</taxon>
        <taxon>Paucidesulfovibrio</taxon>
    </lineage>
</organism>
<dbReference type="STRING" id="1121449.SAMN02745704_01907"/>
<name>A0A1T4X7R3_9BACT</name>
<gene>
    <name evidence="1" type="ORF">SAMN02745704_01907</name>
</gene>
<accession>A0A1T4X7R3</accession>
<protein>
    <submittedName>
        <fullName evidence="1">Uncharacterized protein</fullName>
    </submittedName>
</protein>
<dbReference type="EMBL" id="FUYC01000008">
    <property type="protein sequence ID" value="SKA85632.1"/>
    <property type="molecule type" value="Genomic_DNA"/>
</dbReference>
<dbReference type="Proteomes" id="UP000190027">
    <property type="component" value="Unassembled WGS sequence"/>
</dbReference>
<dbReference type="OrthoDB" id="9182650at2"/>
<proteinExistence type="predicted"/>
<reference evidence="1 2" key="1">
    <citation type="submission" date="2017-02" db="EMBL/GenBank/DDBJ databases">
        <authorList>
            <person name="Peterson S.W."/>
        </authorList>
    </citation>
    <scope>NUCLEOTIDE SEQUENCE [LARGE SCALE GENOMIC DNA]</scope>
    <source>
        <strain evidence="1 2">DSM 16080</strain>
    </source>
</reference>
<evidence type="ECO:0000313" key="2">
    <source>
        <dbReference type="Proteomes" id="UP000190027"/>
    </source>
</evidence>